<evidence type="ECO:0000313" key="2">
    <source>
        <dbReference type="Proteomes" id="UP000478995"/>
    </source>
</evidence>
<gene>
    <name evidence="1" type="ORF">FC794_10350</name>
</gene>
<organism evidence="1 2">
    <name type="scientific">Clostridium botulinum</name>
    <dbReference type="NCBI Taxonomy" id="1491"/>
    <lineage>
        <taxon>Bacteria</taxon>
        <taxon>Bacillati</taxon>
        <taxon>Bacillota</taxon>
        <taxon>Clostridia</taxon>
        <taxon>Eubacteriales</taxon>
        <taxon>Clostridiaceae</taxon>
        <taxon>Clostridium</taxon>
    </lineage>
</organism>
<protein>
    <submittedName>
        <fullName evidence="1">Uncharacterized protein</fullName>
    </submittedName>
</protein>
<evidence type="ECO:0000313" key="1">
    <source>
        <dbReference type="EMBL" id="NFG17188.1"/>
    </source>
</evidence>
<dbReference type="AlphaFoldDB" id="A0A0M0A277"/>
<sequence length="44" mass="5063">MGVKTPSEAKNSVYYKYNNAIFVRALFFIDRKGITFISVTIVIF</sequence>
<comment type="caution">
    <text evidence="1">The sequence shown here is derived from an EMBL/GenBank/DDBJ whole genome shotgun (WGS) entry which is preliminary data.</text>
</comment>
<dbReference type="EMBL" id="SWOY01000003">
    <property type="protein sequence ID" value="NFG17188.1"/>
    <property type="molecule type" value="Genomic_DNA"/>
</dbReference>
<dbReference type="Proteomes" id="UP000478995">
    <property type="component" value="Unassembled WGS sequence"/>
</dbReference>
<proteinExistence type="predicted"/>
<accession>A0A0M0A277</accession>
<reference evidence="1 2" key="1">
    <citation type="submission" date="2019-04" db="EMBL/GenBank/DDBJ databases">
        <title>Genome sequencing of Clostridium botulinum Groups I-IV and Clostridium butyricum.</title>
        <authorList>
            <person name="Brunt J."/>
            <person name="Van Vliet A.H.M."/>
            <person name="Stringer S.C."/>
            <person name="Carter A.T."/>
            <person name="Peck M.W."/>
        </authorList>
    </citation>
    <scope>NUCLEOTIDE SEQUENCE [LARGE SCALE GENOMIC DNA]</scope>
    <source>
        <strain evidence="1 2">IFR 18/037</strain>
    </source>
</reference>
<name>A0A0M0A277_CLOBO</name>